<dbReference type="NCBIfam" id="TIGR02292">
    <property type="entry name" value="ygfB_yecA"/>
    <property type="match status" value="1"/>
</dbReference>
<dbReference type="Pfam" id="PF02810">
    <property type="entry name" value="SEC-C"/>
    <property type="match status" value="1"/>
</dbReference>
<dbReference type="SUPFAM" id="SSF103642">
    <property type="entry name" value="Sec-C motif"/>
    <property type="match status" value="1"/>
</dbReference>
<dbReference type="AlphaFoldDB" id="A0A3N2DZT7"/>
<reference evidence="1 2" key="1">
    <citation type="submission" date="2018-11" db="EMBL/GenBank/DDBJ databases">
        <title>Genomic Encyclopedia of Type Strains, Phase IV (KMG-IV): sequencing the most valuable type-strain genomes for metagenomic binning, comparative biology and taxonomic classification.</title>
        <authorList>
            <person name="Goeker M."/>
        </authorList>
    </citation>
    <scope>NUCLEOTIDE SEQUENCE [LARGE SCALE GENOMIC DNA]</scope>
    <source>
        <strain evidence="1 2">DSM 100316</strain>
    </source>
</reference>
<dbReference type="PANTHER" id="PTHR33747">
    <property type="entry name" value="UPF0225 PROTEIN SCO1677"/>
    <property type="match status" value="1"/>
</dbReference>
<dbReference type="Proteomes" id="UP000275394">
    <property type="component" value="Unassembled WGS sequence"/>
</dbReference>
<dbReference type="EMBL" id="RKHR01000003">
    <property type="protein sequence ID" value="ROS04825.1"/>
    <property type="molecule type" value="Genomic_DNA"/>
</dbReference>
<dbReference type="SUPFAM" id="SSF101327">
    <property type="entry name" value="YgfB-like"/>
    <property type="match status" value="1"/>
</dbReference>
<proteinExistence type="predicted"/>
<protein>
    <recommendedName>
        <fullName evidence="3">YecA family protein</fullName>
    </recommendedName>
</protein>
<evidence type="ECO:0000313" key="1">
    <source>
        <dbReference type="EMBL" id="ROS04825.1"/>
    </source>
</evidence>
<dbReference type="Pfam" id="PF03695">
    <property type="entry name" value="UPF0149"/>
    <property type="match status" value="1"/>
</dbReference>
<name>A0A3N2DZT7_9GAMM</name>
<dbReference type="OrthoDB" id="570299at2"/>
<accession>A0A3N2DZT7</accession>
<comment type="caution">
    <text evidence="1">The sequence shown here is derived from an EMBL/GenBank/DDBJ whole genome shotgun (WGS) entry which is preliminary data.</text>
</comment>
<dbReference type="InterPro" id="IPR004027">
    <property type="entry name" value="SEC_C_motif"/>
</dbReference>
<evidence type="ECO:0000313" key="2">
    <source>
        <dbReference type="Proteomes" id="UP000275394"/>
    </source>
</evidence>
<dbReference type="InterPro" id="IPR011978">
    <property type="entry name" value="YgfB-like"/>
</dbReference>
<dbReference type="InterPro" id="IPR036255">
    <property type="entry name" value="YgfB-like_sf"/>
</dbReference>
<dbReference type="Gene3D" id="3.10.450.50">
    <property type="match status" value="1"/>
</dbReference>
<dbReference type="RefSeq" id="WP_123711727.1">
    <property type="nucleotide sequence ID" value="NZ_RKHR01000003.1"/>
</dbReference>
<sequence>MVAARDEQQWQPLIDYLHSELSPEHSMDSHQLDGYLRAIASAPVELPLSYYSELVFGESKVRFNNEGQRQDLMESLVAFSHFHQEQVRSGECELPFTIEYSAQKHDRIEVEQWARGYMQGYILAEKEWNELLALCPTSTSEQYQDSEEQIDDNLLALSTVADADFAFTEGRSEHEVAECFRSLPDTVRSLAELGLMLKAWMMEHKPELQARFVDTSCPVVVAPKLGRNDPCSCGSGRKYKKCCG</sequence>
<evidence type="ECO:0008006" key="3">
    <source>
        <dbReference type="Google" id="ProtNLM"/>
    </source>
</evidence>
<keyword evidence="2" id="KW-1185">Reference proteome</keyword>
<dbReference type="PANTHER" id="PTHR33747:SF1">
    <property type="entry name" value="ADENYLATE CYCLASE-ASSOCIATED CAP C-TERMINAL DOMAIN-CONTAINING PROTEIN"/>
    <property type="match status" value="1"/>
</dbReference>
<gene>
    <name evidence="1" type="ORF">EDC56_0338</name>
</gene>
<organism evidence="1 2">
    <name type="scientific">Sinobacterium caligoides</name>
    <dbReference type="NCBI Taxonomy" id="933926"/>
    <lineage>
        <taxon>Bacteria</taxon>
        <taxon>Pseudomonadati</taxon>
        <taxon>Pseudomonadota</taxon>
        <taxon>Gammaproteobacteria</taxon>
        <taxon>Cellvibrionales</taxon>
        <taxon>Spongiibacteraceae</taxon>
        <taxon>Sinobacterium</taxon>
    </lineage>
</organism>